<dbReference type="GO" id="GO:0005886">
    <property type="term" value="C:plasma membrane"/>
    <property type="evidence" value="ECO:0007669"/>
    <property type="project" value="TreeGrafter"/>
</dbReference>
<gene>
    <name evidence="2" type="ORF">HDF09_003945</name>
</gene>
<feature type="transmembrane region" description="Helical" evidence="1">
    <location>
        <begin position="373"/>
        <end position="393"/>
    </location>
</feature>
<evidence type="ECO:0000313" key="2">
    <source>
        <dbReference type="EMBL" id="MBB5319239.1"/>
    </source>
</evidence>
<feature type="transmembrane region" description="Helical" evidence="1">
    <location>
        <begin position="476"/>
        <end position="503"/>
    </location>
</feature>
<dbReference type="GO" id="GO:0042910">
    <property type="term" value="F:xenobiotic transmembrane transporter activity"/>
    <property type="evidence" value="ECO:0007669"/>
    <property type="project" value="TreeGrafter"/>
</dbReference>
<feature type="transmembrane region" description="Helical" evidence="1">
    <location>
        <begin position="909"/>
        <end position="929"/>
    </location>
</feature>
<feature type="transmembrane region" description="Helical" evidence="1">
    <location>
        <begin position="444"/>
        <end position="464"/>
    </location>
</feature>
<dbReference type="SUPFAM" id="SSF82693">
    <property type="entry name" value="Multidrug efflux transporter AcrB pore domain, PN1, PN2, PC1 and PC2 subdomains"/>
    <property type="match status" value="3"/>
</dbReference>
<dbReference type="SUPFAM" id="SSF82714">
    <property type="entry name" value="Multidrug efflux transporter AcrB TolC docking domain, DN and DC subdomains"/>
    <property type="match status" value="2"/>
</dbReference>
<keyword evidence="3" id="KW-1185">Reference proteome</keyword>
<evidence type="ECO:0000313" key="3">
    <source>
        <dbReference type="Proteomes" id="UP000568106"/>
    </source>
</evidence>
<feature type="transmembrane region" description="Helical" evidence="1">
    <location>
        <begin position="883"/>
        <end position="902"/>
    </location>
</feature>
<dbReference type="SUPFAM" id="SSF82866">
    <property type="entry name" value="Multidrug efflux transporter AcrB transmembrane domain"/>
    <property type="match status" value="2"/>
</dbReference>
<keyword evidence="1" id="KW-0812">Transmembrane</keyword>
<organism evidence="2 3">
    <name type="scientific">Tunturiibacter empetritectus</name>
    <dbReference type="NCBI Taxonomy" id="3069691"/>
    <lineage>
        <taxon>Bacteria</taxon>
        <taxon>Pseudomonadati</taxon>
        <taxon>Acidobacteriota</taxon>
        <taxon>Terriglobia</taxon>
        <taxon>Terriglobales</taxon>
        <taxon>Acidobacteriaceae</taxon>
        <taxon>Tunturiibacter</taxon>
    </lineage>
</organism>
<keyword evidence="1" id="KW-0472">Membrane</keyword>
<feature type="transmembrane region" description="Helical" evidence="1">
    <location>
        <begin position="1012"/>
        <end position="1036"/>
    </location>
</feature>
<sequence length="1054" mass="112682">MSLPNPPAVDEKRFWLSRTAKPIFFFLIVLTIAGIYAAFQVPISVFPDTNFPRVVIGVDNGVMPVEQMQVTITKPIEDAVNSVPGLVTVRSTTSRGSAEVSLFFDWNVDMFRTLQLTDSALAKIQSSLPSTAKITTNRLTFATFPIVAYALTADDRGPNTVSPTALWQIATYDLKPPLNRVTGVSTVVVQGGKVPEFHIVPDPARLQTAGITVLDLVNAVQTSNIIDSPGLYEADHQLILGLVGAQAHDVESLGRLVVKTTAAGVPIRISDVATLGPATLPVYTTVDANGIPSVLLNITRQPSSNTVAVAAAVAFEIAQLSKTLPPGVHLTPFYDQSELVRESIASVRDAILIGLLLACVILFLFLHDWTSSLIAGMVIPVTVAVTILFLWIIGQSFNLMTLGGLAAAIGLVIDDAIVVVENIVVHRDRGQSRVDAVRTALHEITIPLIGSTVTPVVVFLPLIAVTGVTGSFFRALAVTMTAALLTSLLLALTFTPALSLSLLRERRDDAPSKPSADNSIADHDENGPFMRRVLSFHSRVLGWTIRRSWALVAISGVLIVVGYFAYSALGSNLLPAMDEGSFILDYIMPAGSSLATTNKALDRVEKILRDTPEVSITTRRTGLQLGLAAVTEANTGDISVRLKTKRSRAIDEIISDVRQKIKEQEPELDVEFVQVLEDMINDLSNSPEPIQIKLFSNDTTLLHDLGPKVQAAISAIPGVVDTQNGVDNTLSGPATTFQVDPGLASRLGFTVQEVAEDATSLLDGLPSTDPVIVAGRPYTVRVRMSDEHRASLSAIQNTVFNSATGHTATLGALAEIKELPPQNEIRRENLEQVVLVSGRLEGSNLGGAMVKVKDAVAKLNLPASVRVEYGGTYQEQQKSFHELVQVLILALALVFGVLLAEFRNFSAPIAILTSSVLSMAGVVLALLITRTDFNVASFMGLIMVIGIVAKNGILLLDADERARTDGAEALDAMMHAAQRRLRPIVMTATAAMCGMLPLAFALGAGSQMLQPLAIAVIGGLLISVVLSLIVTPAMYYHLTSKGERAGVEEPQATV</sequence>
<dbReference type="InterPro" id="IPR027463">
    <property type="entry name" value="AcrB_DN_DC_subdom"/>
</dbReference>
<feature type="transmembrane region" description="Helical" evidence="1">
    <location>
        <begin position="23"/>
        <end position="43"/>
    </location>
</feature>
<evidence type="ECO:0000256" key="1">
    <source>
        <dbReference type="SAM" id="Phobius"/>
    </source>
</evidence>
<dbReference type="Gene3D" id="3.30.2090.10">
    <property type="entry name" value="Multidrug efflux transporter AcrB TolC docking domain, DN and DC subdomains"/>
    <property type="match status" value="2"/>
</dbReference>
<feature type="transmembrane region" description="Helical" evidence="1">
    <location>
        <begin position="935"/>
        <end position="956"/>
    </location>
</feature>
<feature type="transmembrane region" description="Helical" evidence="1">
    <location>
        <begin position="549"/>
        <end position="569"/>
    </location>
</feature>
<dbReference type="PANTHER" id="PTHR32063:SF0">
    <property type="entry name" value="SWARMING MOTILITY PROTEIN SWRC"/>
    <property type="match status" value="1"/>
</dbReference>
<dbReference type="PANTHER" id="PTHR32063">
    <property type="match status" value="1"/>
</dbReference>
<dbReference type="Gene3D" id="3.30.70.1320">
    <property type="entry name" value="Multidrug efflux transporter AcrB pore domain like"/>
    <property type="match status" value="1"/>
</dbReference>
<dbReference type="Gene3D" id="3.30.70.1440">
    <property type="entry name" value="Multidrug efflux transporter AcrB pore domain"/>
    <property type="match status" value="1"/>
</dbReference>
<dbReference type="Pfam" id="PF00873">
    <property type="entry name" value="ACR_tran"/>
    <property type="match status" value="1"/>
</dbReference>
<feature type="transmembrane region" description="Helical" evidence="1">
    <location>
        <begin position="984"/>
        <end position="1006"/>
    </location>
</feature>
<name>A0A7W8ILB9_9BACT</name>
<protein>
    <submittedName>
        <fullName evidence="2">CzcA family heavy metal efflux pump</fullName>
    </submittedName>
</protein>
<dbReference type="EMBL" id="JACHDY010000007">
    <property type="protein sequence ID" value="MBB5319239.1"/>
    <property type="molecule type" value="Genomic_DNA"/>
</dbReference>
<dbReference type="Proteomes" id="UP000568106">
    <property type="component" value="Unassembled WGS sequence"/>
</dbReference>
<accession>A0A7W8ILB9</accession>
<feature type="transmembrane region" description="Helical" evidence="1">
    <location>
        <begin position="399"/>
        <end position="424"/>
    </location>
</feature>
<keyword evidence="1" id="KW-1133">Transmembrane helix</keyword>
<dbReference type="Gene3D" id="3.30.70.1430">
    <property type="entry name" value="Multidrug efflux transporter AcrB pore domain"/>
    <property type="match status" value="2"/>
</dbReference>
<proteinExistence type="predicted"/>
<feature type="transmembrane region" description="Helical" evidence="1">
    <location>
        <begin position="350"/>
        <end position="366"/>
    </location>
</feature>
<dbReference type="PRINTS" id="PR00702">
    <property type="entry name" value="ACRIFLAVINRP"/>
</dbReference>
<dbReference type="InterPro" id="IPR001036">
    <property type="entry name" value="Acrflvin-R"/>
</dbReference>
<dbReference type="Gene3D" id="1.20.1640.10">
    <property type="entry name" value="Multidrug efflux transporter AcrB transmembrane domain"/>
    <property type="match status" value="2"/>
</dbReference>
<comment type="caution">
    <text evidence="2">The sequence shown here is derived from an EMBL/GenBank/DDBJ whole genome shotgun (WGS) entry which is preliminary data.</text>
</comment>
<reference evidence="2" key="1">
    <citation type="submission" date="2020-08" db="EMBL/GenBank/DDBJ databases">
        <title>Genomic Encyclopedia of Type Strains, Phase IV (KMG-V): Genome sequencing to study the core and pangenomes of soil and plant-associated prokaryotes.</title>
        <authorList>
            <person name="Whitman W."/>
        </authorList>
    </citation>
    <scope>NUCLEOTIDE SEQUENCE [LARGE SCALE GENOMIC DNA]</scope>
    <source>
        <strain evidence="2">M8UP27</strain>
    </source>
</reference>
<dbReference type="AlphaFoldDB" id="A0A7W8ILB9"/>